<sequence length="255" mass="28698">MTTSKRISYSISVTILAVSALFWIILLFNPGGIMTVKHCHVTLEGPSKASLQMMLQMNPVSDLMTGWTLMVLAMMLPKLIAPVQYIYNRSFKNRRFASALLFIFGYTAVWIVMGFFMNAIIVGLNLLLPNSYIPAIGVGMIAVIWQFSPVKQRCLNRGHDHLPLAAFGPEANRDAIMFGIMHGVWCVGAGWALMLFPMLLPAGHNLAMIVVTFIMISEHMEHPKFPRWHFSFRLKLLRVIMARTKSNLKTALNSN</sequence>
<protein>
    <recommendedName>
        <fullName evidence="4">Metal-binding protein</fullName>
    </recommendedName>
</protein>
<gene>
    <name evidence="2" type="ORF">AU378_09680</name>
</gene>
<feature type="transmembrane region" description="Helical" evidence="1">
    <location>
        <begin position="64"/>
        <end position="87"/>
    </location>
</feature>
<keyword evidence="1" id="KW-0812">Transmembrane</keyword>
<organism evidence="2 3">
    <name type="scientific">Chryseobacterium kwangjuense</name>
    <dbReference type="NCBI Taxonomy" id="267125"/>
    <lineage>
        <taxon>Bacteria</taxon>
        <taxon>Pseudomonadati</taxon>
        <taxon>Bacteroidota</taxon>
        <taxon>Flavobacteriia</taxon>
        <taxon>Flavobacteriales</taxon>
        <taxon>Weeksellaceae</taxon>
        <taxon>Chryseobacterium group</taxon>
        <taxon>Chryseobacterium</taxon>
    </lineage>
</organism>
<feature type="transmembrane region" description="Helical" evidence="1">
    <location>
        <begin position="7"/>
        <end position="28"/>
    </location>
</feature>
<reference evidence="2 3" key="2">
    <citation type="journal article" date="2016" name="Genome Announc.">
        <title>Draft Genome Sequence of a Biocontrol Rhizobacterium, Chryseobacterium kwangjuense Strain KJ1R5, Isolated from Pepper (Capsicum annuum).</title>
        <authorList>
            <person name="Jeong J.J."/>
            <person name="Park H."/>
            <person name="Park B.H."/>
            <person name="Mannaa M."/>
            <person name="Sang M.K."/>
            <person name="Choi I.G."/>
            <person name="Kim K.D."/>
        </authorList>
    </citation>
    <scope>NUCLEOTIDE SEQUENCE [LARGE SCALE GENOMIC DNA]</scope>
    <source>
        <strain evidence="2 3">KJ1R5</strain>
    </source>
</reference>
<keyword evidence="1" id="KW-0472">Membrane</keyword>
<keyword evidence="1" id="KW-1133">Transmembrane helix</keyword>
<accession>A0A135WCR2</accession>
<evidence type="ECO:0000313" key="2">
    <source>
        <dbReference type="EMBL" id="KXH82714.1"/>
    </source>
</evidence>
<evidence type="ECO:0000313" key="3">
    <source>
        <dbReference type="Proteomes" id="UP000070513"/>
    </source>
</evidence>
<dbReference type="AlphaFoldDB" id="A0A135WCR2"/>
<evidence type="ECO:0008006" key="4">
    <source>
        <dbReference type="Google" id="ProtNLM"/>
    </source>
</evidence>
<feature type="transmembrane region" description="Helical" evidence="1">
    <location>
        <begin position="99"/>
        <end position="121"/>
    </location>
</feature>
<dbReference type="InterPro" id="IPR018688">
    <property type="entry name" value="PpoB2-like"/>
</dbReference>
<dbReference type="Pfam" id="PF09948">
    <property type="entry name" value="PpoB2"/>
    <property type="match status" value="1"/>
</dbReference>
<dbReference type="Proteomes" id="UP000070513">
    <property type="component" value="Unassembled WGS sequence"/>
</dbReference>
<name>A0A135WCR2_9FLAO</name>
<feature type="transmembrane region" description="Helical" evidence="1">
    <location>
        <begin position="175"/>
        <end position="193"/>
    </location>
</feature>
<evidence type="ECO:0000256" key="1">
    <source>
        <dbReference type="SAM" id="Phobius"/>
    </source>
</evidence>
<reference evidence="3" key="1">
    <citation type="submission" date="2015-12" db="EMBL/GenBank/DDBJ databases">
        <title>Genome sequence of a biocontrol rhizobacterium Chryseobacterium kwangjuense strain KJ1R5 isolated from pepper (Capsicum annuum L.).</title>
        <authorList>
            <person name="Jeong J.-J."/>
            <person name="Park H."/>
            <person name="Mannaa M."/>
            <person name="Sang M.K."/>
            <person name="Choi I.-G."/>
            <person name="Kim K.D."/>
        </authorList>
    </citation>
    <scope>NUCLEOTIDE SEQUENCE [LARGE SCALE GENOMIC DNA]</scope>
    <source>
        <strain evidence="3">KJ1R5</strain>
    </source>
</reference>
<dbReference type="RefSeq" id="WP_062650608.1">
    <property type="nucleotide sequence ID" value="NZ_LPUR01000011.1"/>
</dbReference>
<feature type="transmembrane region" description="Helical" evidence="1">
    <location>
        <begin position="127"/>
        <end position="147"/>
    </location>
</feature>
<dbReference type="EMBL" id="LPUR01000011">
    <property type="protein sequence ID" value="KXH82714.1"/>
    <property type="molecule type" value="Genomic_DNA"/>
</dbReference>
<proteinExistence type="predicted"/>
<comment type="caution">
    <text evidence="2">The sequence shown here is derived from an EMBL/GenBank/DDBJ whole genome shotgun (WGS) entry which is preliminary data.</text>
</comment>
<dbReference type="OrthoDB" id="980055at2"/>